<evidence type="ECO:0000313" key="3">
    <source>
        <dbReference type="EMBL" id="KGM36884.1"/>
    </source>
</evidence>
<dbReference type="Proteomes" id="UP000030019">
    <property type="component" value="Unassembled WGS sequence"/>
</dbReference>
<feature type="signal peptide" evidence="2">
    <location>
        <begin position="1"/>
        <end position="18"/>
    </location>
</feature>
<dbReference type="EMBL" id="JPEN01000074">
    <property type="protein sequence ID" value="KGM36884.1"/>
    <property type="molecule type" value="Genomic_DNA"/>
</dbReference>
<reference evidence="3 4" key="1">
    <citation type="submission" date="2014-06" db="EMBL/GenBank/DDBJ databases">
        <authorList>
            <person name="Teng J.L."/>
            <person name="Huang Y."/>
            <person name="Tse H."/>
            <person name="Lau S.K."/>
            <person name="Woo P.C."/>
        </authorList>
    </citation>
    <scope>NUCLEOTIDE SEQUENCE [LARGE SCALE GENOMIC DNA]</scope>
    <source>
        <strain evidence="3 4">HKU4</strain>
    </source>
</reference>
<keyword evidence="4" id="KW-1185">Reference proteome</keyword>
<dbReference type="AlphaFoldDB" id="A0A0A0DFP1"/>
<feature type="compositionally biased region" description="Low complexity" evidence="1">
    <location>
        <begin position="22"/>
        <end position="35"/>
    </location>
</feature>
<evidence type="ECO:0000256" key="2">
    <source>
        <dbReference type="SAM" id="SignalP"/>
    </source>
</evidence>
<sequence>MKKIITASVALLSVITLAACSGKTASESSGKASSSVEKKSTSENQSSGSETSSKTASSDAELSEIVLLTDEEIDNAKTIGDMKALFGKLIDNYQKYITEIGKKVPEAGKEAYNQQVEPAIQSMEASRKAFNDTLSSVGSDDAELPEQSRALFVQQLKTGRDTMKKAIEGAYKALAPLTSGQ</sequence>
<dbReference type="PROSITE" id="PS51257">
    <property type="entry name" value="PROKAR_LIPOPROTEIN"/>
    <property type="match status" value="1"/>
</dbReference>
<keyword evidence="2" id="KW-0732">Signal</keyword>
<gene>
    <name evidence="3" type="ORF">SSIN_1399</name>
</gene>
<evidence type="ECO:0000313" key="4">
    <source>
        <dbReference type="Proteomes" id="UP000030019"/>
    </source>
</evidence>
<organism evidence="3 4">
    <name type="scientific">Streptococcus sinensis</name>
    <dbReference type="NCBI Taxonomy" id="176090"/>
    <lineage>
        <taxon>Bacteria</taxon>
        <taxon>Bacillati</taxon>
        <taxon>Bacillota</taxon>
        <taxon>Bacilli</taxon>
        <taxon>Lactobacillales</taxon>
        <taxon>Streptococcaceae</taxon>
        <taxon>Streptococcus</taxon>
    </lineage>
</organism>
<dbReference type="PATRIC" id="fig|176090.4.peg.1361"/>
<proteinExistence type="predicted"/>
<evidence type="ECO:0000256" key="1">
    <source>
        <dbReference type="SAM" id="MobiDB-lite"/>
    </source>
</evidence>
<feature type="compositionally biased region" description="Low complexity" evidence="1">
    <location>
        <begin position="42"/>
        <end position="58"/>
    </location>
</feature>
<feature type="region of interest" description="Disordered" evidence="1">
    <location>
        <begin position="22"/>
        <end position="60"/>
    </location>
</feature>
<comment type="caution">
    <text evidence="3">The sequence shown here is derived from an EMBL/GenBank/DDBJ whole genome shotgun (WGS) entry which is preliminary data.</text>
</comment>
<name>A0A0A0DFP1_9STRE</name>
<accession>A0A0A0DFP1</accession>
<feature type="chain" id="PRO_5039361482" description="Lipoprotein" evidence="2">
    <location>
        <begin position="19"/>
        <end position="181"/>
    </location>
</feature>
<protein>
    <recommendedName>
        <fullName evidence="5">Lipoprotein</fullName>
    </recommendedName>
</protein>
<evidence type="ECO:0008006" key="5">
    <source>
        <dbReference type="Google" id="ProtNLM"/>
    </source>
</evidence>
<dbReference type="RefSeq" id="WP_037617215.1">
    <property type="nucleotide sequence ID" value="NZ_JAJBHU010000002.1"/>
</dbReference>